<keyword evidence="4" id="KW-1185">Reference proteome</keyword>
<evidence type="ECO:0000256" key="2">
    <source>
        <dbReference type="SAM" id="Phobius"/>
    </source>
</evidence>
<dbReference type="AlphaFoldDB" id="A0ABD2KP71"/>
<feature type="compositionally biased region" description="Basic and acidic residues" evidence="1">
    <location>
        <begin position="329"/>
        <end position="341"/>
    </location>
</feature>
<proteinExistence type="predicted"/>
<keyword evidence="2" id="KW-1133">Transmembrane helix</keyword>
<evidence type="ECO:0000313" key="3">
    <source>
        <dbReference type="EMBL" id="KAL3104380.1"/>
    </source>
</evidence>
<accession>A0ABD2KP71</accession>
<dbReference type="EMBL" id="JBICBT010000715">
    <property type="protein sequence ID" value="KAL3104380.1"/>
    <property type="molecule type" value="Genomic_DNA"/>
</dbReference>
<reference evidence="3 4" key="1">
    <citation type="submission" date="2024-10" db="EMBL/GenBank/DDBJ databases">
        <authorList>
            <person name="Kim D."/>
        </authorList>
    </citation>
    <scope>NUCLEOTIDE SEQUENCE [LARGE SCALE GENOMIC DNA]</scope>
    <source>
        <strain evidence="3">BH-2024</strain>
    </source>
</reference>
<evidence type="ECO:0000313" key="4">
    <source>
        <dbReference type="Proteomes" id="UP001620626"/>
    </source>
</evidence>
<feature type="compositionally biased region" description="Low complexity" evidence="1">
    <location>
        <begin position="379"/>
        <end position="390"/>
    </location>
</feature>
<dbReference type="Proteomes" id="UP001620626">
    <property type="component" value="Unassembled WGS sequence"/>
</dbReference>
<feature type="transmembrane region" description="Helical" evidence="2">
    <location>
        <begin position="299"/>
        <end position="316"/>
    </location>
</feature>
<protein>
    <submittedName>
        <fullName evidence="3">Uncharacterized protein</fullName>
    </submittedName>
</protein>
<keyword evidence="2" id="KW-0812">Transmembrane</keyword>
<keyword evidence="2" id="KW-0472">Membrane</keyword>
<comment type="caution">
    <text evidence="3">The sequence shown here is derived from an EMBL/GenBank/DDBJ whole genome shotgun (WGS) entry which is preliminary data.</text>
</comment>
<organism evidence="3 4">
    <name type="scientific">Heterodera trifolii</name>
    <dbReference type="NCBI Taxonomy" id="157864"/>
    <lineage>
        <taxon>Eukaryota</taxon>
        <taxon>Metazoa</taxon>
        <taxon>Ecdysozoa</taxon>
        <taxon>Nematoda</taxon>
        <taxon>Chromadorea</taxon>
        <taxon>Rhabditida</taxon>
        <taxon>Tylenchina</taxon>
        <taxon>Tylenchomorpha</taxon>
        <taxon>Tylenchoidea</taxon>
        <taxon>Heteroderidae</taxon>
        <taxon>Heteroderinae</taxon>
        <taxon>Heterodera</taxon>
    </lineage>
</organism>
<evidence type="ECO:0000256" key="1">
    <source>
        <dbReference type="SAM" id="MobiDB-lite"/>
    </source>
</evidence>
<sequence>MIRFFKSSTSVGVQLRILNSMPLERQQYELNSVQGQKNLAMPLHFRGHYHQLAQNEQPDAQLRNFFSEKFANAYSCEDEQCQQRGDCEQCEQIEQQQREDAQELEDQQMRQQSLHSFISAYKPRQQYKHSLKMVAQTNGGAKDAKAQGDIQAMCDEQTAYCKVLVKVERPPIGNENQKWMLNAQAHVLMPETAASVEQLQTQPKQLKQFIAQAKAQWGQQGQQTQQVNIRVHGAQAHTQQVRAVLQQQQGNQLISAQHLRNMQRRSAFLNKFQIEVQHRFFSSQSDGLNVFEPKWKKRVFVVLLVLGVIILIIMEARTNLVTDEEGENLDEHRRRKEETRRGRQQQLAANQLPLVLPDAEDEPDEIPWQARSADDDDNGNGNNEDNPDAPDNWRNRTN</sequence>
<gene>
    <name evidence="3" type="ORF">niasHT_030294</name>
</gene>
<name>A0ABD2KP71_9BILA</name>
<feature type="region of interest" description="Disordered" evidence="1">
    <location>
        <begin position="324"/>
        <end position="398"/>
    </location>
</feature>